<evidence type="ECO:0000256" key="1">
    <source>
        <dbReference type="SAM" id="Phobius"/>
    </source>
</evidence>
<keyword evidence="1" id="KW-1133">Transmembrane helix</keyword>
<accession>A0A9X2C2J6</accession>
<gene>
    <name evidence="2" type="ORF">LPC04_23690</name>
</gene>
<evidence type="ECO:0000313" key="3">
    <source>
        <dbReference type="Proteomes" id="UP001139353"/>
    </source>
</evidence>
<evidence type="ECO:0000313" key="2">
    <source>
        <dbReference type="EMBL" id="MCK9688726.1"/>
    </source>
</evidence>
<proteinExistence type="predicted"/>
<keyword evidence="3" id="KW-1185">Reference proteome</keyword>
<dbReference type="Proteomes" id="UP001139353">
    <property type="component" value="Unassembled WGS sequence"/>
</dbReference>
<feature type="transmembrane region" description="Helical" evidence="1">
    <location>
        <begin position="76"/>
        <end position="96"/>
    </location>
</feature>
<sequence length="97" mass="10286">MRPNASNNTAAVTGIGATTAGYLLGPLADRHDASGSVCLCVLVLMIAVPAYYFVFGVKKEDMEGNWMFEPSLIKRIALFLAGAIAMAFVLSLAHLLP</sequence>
<comment type="caution">
    <text evidence="2">The sequence shown here is derived from an EMBL/GenBank/DDBJ whole genome shotgun (WGS) entry which is preliminary data.</text>
</comment>
<keyword evidence="1" id="KW-0472">Membrane</keyword>
<keyword evidence="1" id="KW-0812">Transmembrane</keyword>
<dbReference type="AlphaFoldDB" id="A0A9X2C2J6"/>
<reference evidence="2" key="1">
    <citation type="submission" date="2021-11" db="EMBL/GenBank/DDBJ databases">
        <title>BS-T2-15 a new species belonging to the Comamonadaceae family isolated from the soil of a French oak forest.</title>
        <authorList>
            <person name="Mieszkin S."/>
            <person name="Alain K."/>
        </authorList>
    </citation>
    <scope>NUCLEOTIDE SEQUENCE</scope>
    <source>
        <strain evidence="2">BS-T2-15</strain>
    </source>
</reference>
<organism evidence="2 3">
    <name type="scientific">Scleromatobacter humisilvae</name>
    <dbReference type="NCBI Taxonomy" id="2897159"/>
    <lineage>
        <taxon>Bacteria</taxon>
        <taxon>Pseudomonadati</taxon>
        <taxon>Pseudomonadota</taxon>
        <taxon>Betaproteobacteria</taxon>
        <taxon>Burkholderiales</taxon>
        <taxon>Sphaerotilaceae</taxon>
        <taxon>Scleromatobacter</taxon>
    </lineage>
</organism>
<dbReference type="EMBL" id="JAJLJH010000010">
    <property type="protein sequence ID" value="MCK9688726.1"/>
    <property type="molecule type" value="Genomic_DNA"/>
</dbReference>
<feature type="transmembrane region" description="Helical" evidence="1">
    <location>
        <begin position="33"/>
        <end position="55"/>
    </location>
</feature>
<protein>
    <submittedName>
        <fullName evidence="2">Uncharacterized protein</fullName>
    </submittedName>
</protein>
<name>A0A9X2C2J6_9BURK</name>
<dbReference type="RefSeq" id="WP_275684775.1">
    <property type="nucleotide sequence ID" value="NZ_JAJLJH010000010.1"/>
</dbReference>